<evidence type="ECO:0000256" key="2">
    <source>
        <dbReference type="ARBA" id="ARBA00007362"/>
    </source>
</evidence>
<sequence length="304" mass="33219">MNESVLKKLAKPMLILAPIIWGTSFVVMKHSLDSFTPFYLLAIRFTAAAVVLGLVFWKSWKVMDRGYLKAGFLIGTMLFLAYAFQTFGLDRTTSGKNAFLTAVYCVIVPFLYWVIARKRPDKWNILAAVICVVGIGMVSLSNEGGALSINSGDALTLVGGFFFAAHIVAVNKYAEGRDIFLITTLQFAFFGAWSWVGALLFREPFPTDLSGSAVFAMVYLVIFSSCGALLFQNIGQKYTAPSTAAVLLSLEAPFGVLASIVVGEEDLNAVMVLGFVLIFVAVLCSETKFEFLRKKTPAETEKKG</sequence>
<protein>
    <submittedName>
        <fullName evidence="9">Permease of the drug/metabolite transporter (DMT) superfamily</fullName>
    </submittedName>
</protein>
<dbReference type="AlphaFoldDB" id="A0A0S2W1X2"/>
<dbReference type="PATRIC" id="fig|1297617.4.peg.959"/>
<feature type="domain" description="EamA" evidence="8">
    <location>
        <begin position="151"/>
        <end position="284"/>
    </location>
</feature>
<dbReference type="STRING" id="1297617.IB211_00945"/>
<dbReference type="RefSeq" id="WP_058117263.1">
    <property type="nucleotide sequence ID" value="NZ_CALICV010000095.1"/>
</dbReference>
<keyword evidence="5 7" id="KW-1133">Transmembrane helix</keyword>
<feature type="transmembrane region" description="Helical" evidence="7">
    <location>
        <begin position="66"/>
        <end position="85"/>
    </location>
</feature>
<gene>
    <name evidence="9" type="ORF">IB211_00945</name>
</gene>
<dbReference type="InterPro" id="IPR000620">
    <property type="entry name" value="EamA_dom"/>
</dbReference>
<feature type="domain" description="EamA" evidence="8">
    <location>
        <begin position="13"/>
        <end position="139"/>
    </location>
</feature>
<feature type="transmembrane region" description="Helical" evidence="7">
    <location>
        <begin position="154"/>
        <end position="173"/>
    </location>
</feature>
<proteinExistence type="inferred from homology"/>
<dbReference type="GO" id="GO:0005886">
    <property type="term" value="C:plasma membrane"/>
    <property type="evidence" value="ECO:0007669"/>
    <property type="project" value="UniProtKB-SubCell"/>
</dbReference>
<accession>A0A0S2W1X2</accession>
<keyword evidence="3" id="KW-1003">Cell membrane</keyword>
<evidence type="ECO:0000256" key="5">
    <source>
        <dbReference type="ARBA" id="ARBA00022989"/>
    </source>
</evidence>
<dbReference type="SUPFAM" id="SSF103481">
    <property type="entry name" value="Multidrug resistance efflux transporter EmrE"/>
    <property type="match status" value="2"/>
</dbReference>
<comment type="similarity">
    <text evidence="2">Belongs to the EamA transporter family.</text>
</comment>
<feature type="transmembrane region" description="Helical" evidence="7">
    <location>
        <begin position="97"/>
        <end position="116"/>
    </location>
</feature>
<dbReference type="EMBL" id="CP011307">
    <property type="protein sequence ID" value="ALP93339.1"/>
    <property type="molecule type" value="Genomic_DNA"/>
</dbReference>
<feature type="transmembrane region" description="Helical" evidence="7">
    <location>
        <begin position="213"/>
        <end position="231"/>
    </location>
</feature>
<evidence type="ECO:0000256" key="7">
    <source>
        <dbReference type="SAM" id="Phobius"/>
    </source>
</evidence>
<evidence type="ECO:0000259" key="8">
    <source>
        <dbReference type="Pfam" id="PF00892"/>
    </source>
</evidence>
<evidence type="ECO:0000256" key="4">
    <source>
        <dbReference type="ARBA" id="ARBA00022692"/>
    </source>
</evidence>
<keyword evidence="6 7" id="KW-0472">Membrane</keyword>
<dbReference type="Pfam" id="PF00892">
    <property type="entry name" value="EamA"/>
    <property type="match status" value="2"/>
</dbReference>
<dbReference type="InterPro" id="IPR037185">
    <property type="entry name" value="EmrE-like"/>
</dbReference>
<dbReference type="PANTHER" id="PTHR42920">
    <property type="entry name" value="OS03G0707200 PROTEIN-RELATED"/>
    <property type="match status" value="1"/>
</dbReference>
<keyword evidence="4 7" id="KW-0812">Transmembrane</keyword>
<feature type="transmembrane region" description="Helical" evidence="7">
    <location>
        <begin position="180"/>
        <end position="201"/>
    </location>
</feature>
<feature type="transmembrane region" description="Helical" evidence="7">
    <location>
        <begin position="267"/>
        <end position="285"/>
    </location>
</feature>
<reference evidence="10" key="2">
    <citation type="submission" date="2015-04" db="EMBL/GenBank/DDBJ databases">
        <title>A butyrogenic pathway from the amino acid lysine in a human gut commensal.</title>
        <authorList>
            <person name="de Vos W.M."/>
            <person name="Bui N.T.P."/>
            <person name="Plugge C.M."/>
            <person name="Ritari J."/>
        </authorList>
    </citation>
    <scope>NUCLEOTIDE SEQUENCE [LARGE SCALE GENOMIC DNA]</scope>
    <source>
        <strain evidence="10">AF211</strain>
    </source>
</reference>
<comment type="subcellular location">
    <subcellularLocation>
        <location evidence="1">Cell membrane</location>
        <topology evidence="1">Multi-pass membrane protein</topology>
    </subcellularLocation>
</comment>
<evidence type="ECO:0000256" key="6">
    <source>
        <dbReference type="ARBA" id="ARBA00023136"/>
    </source>
</evidence>
<dbReference type="KEGG" id="ibu:IB211_00945"/>
<evidence type="ECO:0000313" key="9">
    <source>
        <dbReference type="EMBL" id="ALP93339.1"/>
    </source>
</evidence>
<dbReference type="PANTHER" id="PTHR42920:SF5">
    <property type="entry name" value="EAMA DOMAIN-CONTAINING PROTEIN"/>
    <property type="match status" value="1"/>
</dbReference>
<dbReference type="Proteomes" id="UP000064844">
    <property type="component" value="Chromosome"/>
</dbReference>
<feature type="transmembrane region" description="Helical" evidence="7">
    <location>
        <begin position="12"/>
        <end position="32"/>
    </location>
</feature>
<feature type="transmembrane region" description="Helical" evidence="7">
    <location>
        <begin position="123"/>
        <end position="142"/>
    </location>
</feature>
<evidence type="ECO:0000313" key="10">
    <source>
        <dbReference type="Proteomes" id="UP000064844"/>
    </source>
</evidence>
<feature type="transmembrane region" description="Helical" evidence="7">
    <location>
        <begin position="38"/>
        <end position="57"/>
    </location>
</feature>
<reference evidence="9 10" key="1">
    <citation type="journal article" date="2015" name="Nat. Commun.">
        <title>Production of butyrate from lysine and the Amadori product fructoselysine by a human gut commensal.</title>
        <authorList>
            <person name="Bui T.P."/>
            <person name="Ritari J."/>
            <person name="Boeren S."/>
            <person name="de Waard P."/>
            <person name="Plugge C.M."/>
            <person name="de Vos W.M."/>
        </authorList>
    </citation>
    <scope>NUCLEOTIDE SEQUENCE [LARGE SCALE GENOMIC DNA]</scope>
    <source>
        <strain evidence="9 10">AF211</strain>
    </source>
</reference>
<name>A0A0S2W1X2_9FIRM</name>
<evidence type="ECO:0000256" key="3">
    <source>
        <dbReference type="ARBA" id="ARBA00022475"/>
    </source>
</evidence>
<organism evidence="9 10">
    <name type="scientific">Intestinimonas butyriciproducens</name>
    <dbReference type="NCBI Taxonomy" id="1297617"/>
    <lineage>
        <taxon>Bacteria</taxon>
        <taxon>Bacillati</taxon>
        <taxon>Bacillota</taxon>
        <taxon>Clostridia</taxon>
        <taxon>Eubacteriales</taxon>
        <taxon>Intestinimonas</taxon>
    </lineage>
</organism>
<keyword evidence="10" id="KW-1185">Reference proteome</keyword>
<evidence type="ECO:0000256" key="1">
    <source>
        <dbReference type="ARBA" id="ARBA00004651"/>
    </source>
</evidence>
<feature type="transmembrane region" description="Helical" evidence="7">
    <location>
        <begin position="243"/>
        <end position="261"/>
    </location>
</feature>
<dbReference type="InterPro" id="IPR051258">
    <property type="entry name" value="Diverse_Substrate_Transporter"/>
</dbReference>
<dbReference type="eggNOG" id="COG0697">
    <property type="taxonomic scope" value="Bacteria"/>
</dbReference>